<evidence type="ECO:0008006" key="4">
    <source>
        <dbReference type="Google" id="ProtNLM"/>
    </source>
</evidence>
<proteinExistence type="predicted"/>
<evidence type="ECO:0000256" key="1">
    <source>
        <dbReference type="SAM" id="Phobius"/>
    </source>
</evidence>
<evidence type="ECO:0000313" key="2">
    <source>
        <dbReference type="EMBL" id="GHH40268.1"/>
    </source>
</evidence>
<keyword evidence="1" id="KW-0472">Membrane</keyword>
<dbReference type="Proteomes" id="UP000605568">
    <property type="component" value="Unassembled WGS sequence"/>
</dbReference>
<keyword evidence="1" id="KW-0812">Transmembrane</keyword>
<keyword evidence="1" id="KW-1133">Transmembrane helix</keyword>
<name>A0ABQ3MD14_9PSEU</name>
<evidence type="ECO:0000313" key="3">
    <source>
        <dbReference type="Proteomes" id="UP000605568"/>
    </source>
</evidence>
<protein>
    <recommendedName>
        <fullName evidence="4">Secreted protein</fullName>
    </recommendedName>
</protein>
<accession>A0ABQ3MD14</accession>
<gene>
    <name evidence="2" type="ORF">GCM10017774_33380</name>
</gene>
<comment type="caution">
    <text evidence="2">The sequence shown here is derived from an EMBL/GenBank/DDBJ whole genome shotgun (WGS) entry which is preliminary data.</text>
</comment>
<sequence length="71" mass="7832">MPYRAWLWGFANSSVGVVAAFAGEAAVTTPHTVVKARRTCPIRRRGLIRCTFPGTGFRPEPNRQCTMKALP</sequence>
<reference evidence="3" key="1">
    <citation type="journal article" date="2019" name="Int. J. Syst. Evol. Microbiol.">
        <title>The Global Catalogue of Microorganisms (GCM) 10K type strain sequencing project: providing services to taxonomists for standard genome sequencing and annotation.</title>
        <authorList>
            <consortium name="The Broad Institute Genomics Platform"/>
            <consortium name="The Broad Institute Genome Sequencing Center for Infectious Disease"/>
            <person name="Wu L."/>
            <person name="Ma J."/>
        </authorList>
    </citation>
    <scope>NUCLEOTIDE SEQUENCE [LARGE SCALE GENOMIC DNA]</scope>
    <source>
        <strain evidence="3">CGMCC 4.7367</strain>
    </source>
</reference>
<dbReference type="EMBL" id="BNAR01000004">
    <property type="protein sequence ID" value="GHH40268.1"/>
    <property type="molecule type" value="Genomic_DNA"/>
</dbReference>
<keyword evidence="3" id="KW-1185">Reference proteome</keyword>
<organism evidence="2 3">
    <name type="scientific">Lentzea cavernae</name>
    <dbReference type="NCBI Taxonomy" id="2020703"/>
    <lineage>
        <taxon>Bacteria</taxon>
        <taxon>Bacillati</taxon>
        <taxon>Actinomycetota</taxon>
        <taxon>Actinomycetes</taxon>
        <taxon>Pseudonocardiales</taxon>
        <taxon>Pseudonocardiaceae</taxon>
        <taxon>Lentzea</taxon>
    </lineage>
</organism>
<feature type="transmembrane region" description="Helical" evidence="1">
    <location>
        <begin position="6"/>
        <end position="27"/>
    </location>
</feature>